<dbReference type="OrthoDB" id="3464494at2"/>
<dbReference type="Gene3D" id="3.30.420.40">
    <property type="match status" value="2"/>
</dbReference>
<keyword evidence="2" id="KW-0418">Kinase</keyword>
<comment type="similarity">
    <text evidence="1">Belongs to the ROK (NagC/XylR) family.</text>
</comment>
<dbReference type="GO" id="GO:0016301">
    <property type="term" value="F:kinase activity"/>
    <property type="evidence" value="ECO:0007669"/>
    <property type="project" value="UniProtKB-KW"/>
</dbReference>
<sequence>MLGAVELLPGLVRAAAVDDDGQLRQLVERSFHADAGGADIEAVIADVAAQCFTFQRVRGIGIACPGLVDVHTGAIVELLDLPQLQGFPLSDVVAKHGRAPAVAEHRARLQAMGDRWFGQGRGRRSFASVTTGETLGVGILYDGQVIAPPGGRSGAHMIVAAEGEMCTCGSLGCWKTVATTAWLRRAATAAGLDGVTGLADLVRRPEPAAAAVLDRYADHLALGLINIQHLFAPGRFIVHGEARAAGQAFRDRIEDRLLAVTSWSAEAERPHLVVADVDEDVSALLGGAGLVLTRLG</sequence>
<name>A0A1H5J2H3_9ACTN</name>
<dbReference type="PANTHER" id="PTHR18964">
    <property type="entry name" value="ROK (REPRESSOR, ORF, KINASE) FAMILY"/>
    <property type="match status" value="1"/>
</dbReference>
<dbReference type="Proteomes" id="UP000181980">
    <property type="component" value="Unassembled WGS sequence"/>
</dbReference>
<gene>
    <name evidence="2" type="ORF">SAMN04488561_1412</name>
</gene>
<dbReference type="Pfam" id="PF00480">
    <property type="entry name" value="ROK"/>
    <property type="match status" value="1"/>
</dbReference>
<accession>A0A1H5J2H3</accession>
<evidence type="ECO:0000256" key="1">
    <source>
        <dbReference type="ARBA" id="ARBA00006479"/>
    </source>
</evidence>
<dbReference type="InterPro" id="IPR000600">
    <property type="entry name" value="ROK"/>
</dbReference>
<evidence type="ECO:0000313" key="3">
    <source>
        <dbReference type="Proteomes" id="UP000181980"/>
    </source>
</evidence>
<keyword evidence="2" id="KW-0808">Transferase</keyword>
<dbReference type="AlphaFoldDB" id="A0A1H5J2H3"/>
<evidence type="ECO:0000313" key="2">
    <source>
        <dbReference type="EMBL" id="SEE46672.1"/>
    </source>
</evidence>
<keyword evidence="3" id="KW-1185">Reference proteome</keyword>
<dbReference type="STRING" id="561176.SAMN04488561_1412"/>
<dbReference type="EMBL" id="FNUC01000003">
    <property type="protein sequence ID" value="SEE46672.1"/>
    <property type="molecule type" value="Genomic_DNA"/>
</dbReference>
<reference evidence="3" key="1">
    <citation type="submission" date="2016-10" db="EMBL/GenBank/DDBJ databases">
        <authorList>
            <person name="Varghese N."/>
            <person name="Submissions S."/>
        </authorList>
    </citation>
    <scope>NUCLEOTIDE SEQUENCE [LARGE SCALE GENOMIC DNA]</scope>
    <source>
        <strain evidence="3">DSM 45237</strain>
    </source>
</reference>
<dbReference type="RefSeq" id="WP_069114552.1">
    <property type="nucleotide sequence ID" value="NZ_FNUC01000003.1"/>
</dbReference>
<dbReference type="InterPro" id="IPR043129">
    <property type="entry name" value="ATPase_NBD"/>
</dbReference>
<protein>
    <submittedName>
        <fullName evidence="2">Glucokinase</fullName>
    </submittedName>
</protein>
<dbReference type="PANTHER" id="PTHR18964:SF169">
    <property type="entry name" value="N-ACETYLMANNOSAMINE KINASE"/>
    <property type="match status" value="1"/>
</dbReference>
<organism evidence="2 3">
    <name type="scientific">Jiangella alba</name>
    <dbReference type="NCBI Taxonomy" id="561176"/>
    <lineage>
        <taxon>Bacteria</taxon>
        <taxon>Bacillati</taxon>
        <taxon>Actinomycetota</taxon>
        <taxon>Actinomycetes</taxon>
        <taxon>Jiangellales</taxon>
        <taxon>Jiangellaceae</taxon>
        <taxon>Jiangella</taxon>
    </lineage>
</organism>
<dbReference type="SUPFAM" id="SSF53067">
    <property type="entry name" value="Actin-like ATPase domain"/>
    <property type="match status" value="1"/>
</dbReference>
<proteinExistence type="inferred from homology"/>